<dbReference type="Proteomes" id="UP000827986">
    <property type="component" value="Unassembled WGS sequence"/>
</dbReference>
<evidence type="ECO:0000313" key="2">
    <source>
        <dbReference type="Proteomes" id="UP000827986"/>
    </source>
</evidence>
<gene>
    <name evidence="1" type="ORF">KIL84_015687</name>
</gene>
<dbReference type="EMBL" id="JAHDVG010000487">
    <property type="protein sequence ID" value="KAH1166515.1"/>
    <property type="molecule type" value="Genomic_DNA"/>
</dbReference>
<accession>A0A9D4AS88</accession>
<keyword evidence="2" id="KW-1185">Reference proteome</keyword>
<comment type="caution">
    <text evidence="1">The sequence shown here is derived from an EMBL/GenBank/DDBJ whole genome shotgun (WGS) entry which is preliminary data.</text>
</comment>
<sequence length="124" mass="13452">MSPKGPASVSGEGACVCLLLLLNKCASPQSNHVLVRKCVLSWQSRTLPLLPMYFLVLLTHPLSLVQGLISADHSPQPNVKTRTFLLEQPHRASGTTPALNLLFRTGKPRSLKGRLVAPLLAPRL</sequence>
<dbReference type="AlphaFoldDB" id="A0A9D4AS88"/>
<name>A0A9D4AS88_9SAUR</name>
<protein>
    <submittedName>
        <fullName evidence="1">Uncharacterized protein</fullName>
    </submittedName>
</protein>
<proteinExistence type="predicted"/>
<reference evidence="1" key="1">
    <citation type="submission" date="2021-09" db="EMBL/GenBank/DDBJ databases">
        <title>The genome of Mauremys mutica provides insights into the evolution of semi-aquatic lifestyle.</title>
        <authorList>
            <person name="Gong S."/>
            <person name="Gao Y."/>
        </authorList>
    </citation>
    <scope>NUCLEOTIDE SEQUENCE</scope>
    <source>
        <strain evidence="1">MM-2020</strain>
        <tissue evidence="1">Muscle</tissue>
    </source>
</reference>
<evidence type="ECO:0000313" key="1">
    <source>
        <dbReference type="EMBL" id="KAH1166515.1"/>
    </source>
</evidence>
<organism evidence="1 2">
    <name type="scientific">Mauremys mutica</name>
    <name type="common">yellowpond turtle</name>
    <dbReference type="NCBI Taxonomy" id="74926"/>
    <lineage>
        <taxon>Eukaryota</taxon>
        <taxon>Metazoa</taxon>
        <taxon>Chordata</taxon>
        <taxon>Craniata</taxon>
        <taxon>Vertebrata</taxon>
        <taxon>Euteleostomi</taxon>
        <taxon>Archelosauria</taxon>
        <taxon>Testudinata</taxon>
        <taxon>Testudines</taxon>
        <taxon>Cryptodira</taxon>
        <taxon>Durocryptodira</taxon>
        <taxon>Testudinoidea</taxon>
        <taxon>Geoemydidae</taxon>
        <taxon>Geoemydinae</taxon>
        <taxon>Mauremys</taxon>
    </lineage>
</organism>